<evidence type="ECO:0000256" key="3">
    <source>
        <dbReference type="ARBA" id="ARBA00022553"/>
    </source>
</evidence>
<feature type="domain" description="Carrier" evidence="5">
    <location>
        <begin position="2968"/>
        <end position="3044"/>
    </location>
</feature>
<dbReference type="Pfam" id="PF00550">
    <property type="entry name" value="PP-binding"/>
    <property type="match status" value="6"/>
</dbReference>
<dbReference type="Gene3D" id="3.40.50.12780">
    <property type="entry name" value="N-terminal domain of ligase-like"/>
    <property type="match status" value="5"/>
</dbReference>
<keyword evidence="7" id="KW-1185">Reference proteome</keyword>
<evidence type="ECO:0000313" key="7">
    <source>
        <dbReference type="Proteomes" id="UP001597286"/>
    </source>
</evidence>
<keyword evidence="3" id="KW-0597">Phosphoprotein</keyword>
<proteinExistence type="predicted"/>
<feature type="compositionally biased region" description="Basic and acidic residues" evidence="4">
    <location>
        <begin position="1571"/>
        <end position="1583"/>
    </location>
</feature>
<dbReference type="InterPro" id="IPR020802">
    <property type="entry name" value="TesA-like"/>
</dbReference>
<feature type="domain" description="Carrier" evidence="5">
    <location>
        <begin position="5920"/>
        <end position="5995"/>
    </location>
</feature>
<dbReference type="RefSeq" id="WP_378483407.1">
    <property type="nucleotide sequence ID" value="NZ_JBHUFB010000002.1"/>
</dbReference>
<feature type="region of interest" description="Disordered" evidence="4">
    <location>
        <begin position="1568"/>
        <end position="1589"/>
    </location>
</feature>
<comment type="cofactor">
    <cofactor evidence="1">
        <name>pantetheine 4'-phosphate</name>
        <dbReference type="ChEBI" id="CHEBI:47942"/>
    </cofactor>
</comment>
<name>A0ABW4NXQ9_9NOCA</name>
<dbReference type="InterPro" id="IPR020806">
    <property type="entry name" value="PKS_PP-bd"/>
</dbReference>
<dbReference type="InterPro" id="IPR020845">
    <property type="entry name" value="AMP-binding_CS"/>
</dbReference>
<dbReference type="InterPro" id="IPR042099">
    <property type="entry name" value="ANL_N_sf"/>
</dbReference>
<gene>
    <name evidence="6" type="ORF">ACFSJG_01365</name>
</gene>
<dbReference type="PANTHER" id="PTHR45527">
    <property type="entry name" value="NONRIBOSOMAL PEPTIDE SYNTHETASE"/>
    <property type="match status" value="1"/>
</dbReference>
<dbReference type="SUPFAM" id="SSF52777">
    <property type="entry name" value="CoA-dependent acyltransferases"/>
    <property type="match status" value="12"/>
</dbReference>
<feature type="region of interest" description="Disordered" evidence="4">
    <location>
        <begin position="2849"/>
        <end position="2868"/>
    </location>
</feature>
<dbReference type="InterPro" id="IPR009081">
    <property type="entry name" value="PP-bd_ACP"/>
</dbReference>
<dbReference type="InterPro" id="IPR045851">
    <property type="entry name" value="AMP-bd_C_sf"/>
</dbReference>
<dbReference type="Gene3D" id="1.10.1200.10">
    <property type="entry name" value="ACP-like"/>
    <property type="match status" value="5"/>
</dbReference>
<dbReference type="Pfam" id="PF00668">
    <property type="entry name" value="Condensation"/>
    <property type="match status" value="7"/>
</dbReference>
<dbReference type="SUPFAM" id="SSF47336">
    <property type="entry name" value="ACP-like"/>
    <property type="match status" value="6"/>
</dbReference>
<dbReference type="CDD" id="cd19540">
    <property type="entry name" value="LCL_NRPS-like"/>
    <property type="match status" value="3"/>
</dbReference>
<dbReference type="SUPFAM" id="SSF53474">
    <property type="entry name" value="alpha/beta-Hydrolases"/>
    <property type="match status" value="1"/>
</dbReference>
<sequence length="6252" mass="658009">MYTPVSVGQRGLWYAQQLNPHLPFTVAQYVELRGPLDTGLVAAACDRAAREVESGVLFIESVGGEPHQRLEPDVDDAPGYLDLGGSPDPAVAAMRFMVEVYSRPLDPLRDRLIGTTLIRLGDDHHYLFTHVHHLALDGHGGMVLLTRAAELYTAWATGLEPPPLRAMTLARITEHELAYQGSARQATDRQHWAQRLDRLPAPVTLSDGAAPAAPTCRHVSATLGVDTAADVAELARVHNSTDVPVVIAAFVSYLGRLTGATDIGLSLPVSARTTAALRRSAGSMSNVVPLRVRVESGVRVADLVRRVQVELTGALRHQRYRYEDMLRDLHAVGDQRETRSAFGPAVNMMMFQPEIVFGCVTGELHVLSTGPVDDLSLNVYPAVAGRSLRVDFEANPVRYDDTELSRHHRYFLDHLAAFARSAHLPVEAVPLGVPAETATVAPARGPRSSGTAMLPDLLTRHADSDRVAVRDGDRTLTYRELDARSSALAREIAGAGAGPDDCVAVLLPRSVALVVAVWAVAKAGAAYTPVDPASSEQRLATLLRHAKVAICDDDIRLPDGVTRLRASDGEVPDEPFAPGERVRPLRPDHVAWVIHTSGSSGTPKAVAVTHRGLAGLVDSLRTHYRADEDSRVLLLAAPSFDASMEELLLAANAGATLVVGPADAVAGADLAALLREQRVTHLAATPSVLAVTDPVDLPALRLVDAGGEALPPDVAGRWSTGRTLLNTYGPTEATVFATLGGPLRADGGVPIGHPVHGMAAVVLDARLRPLPIGAVGELYLVGPALARGYVGDPAQTATRFVASPYGRAYRTGDLVRWRENGLVFVGRSDRQVQIRGQRVEPAEVEVALTGLRAVTAAAVVARGDRLDAYVVASAAAEDIRRSLADLLPAYLVPSTLTVLGALPLTVSGKLDRPALPAPVVVAGTGSRPLTGATETLVGRLFAELVADEPGRSEPAGPATLGADTSFFTVGGHSLGAARLAGRLAAATGREVHLRDVFDHPTIAELAAFVDTAPVLAPSRVASDAGGLAPLAPAQQRLWLISQSGGAAYHLSVALHFDGDLDLRALRAALGDVIDRHEPLRTVISEPGPHQEVRPTAQVLPALLPEPTDADVDDLATRVAGWTALPFDLTTDIPLRVRLLNLGRGRYVLVAVAHHIAVDGASVAVLVGDLAEAYTARLAGQAPAWSPLPLRFVDHAAGQHATLGDPADPSSRAAHEIAYWTRRLNGLGEAEGVPADHPRGPVPGPAVAIDLHVPAETLAPLRRLAAEHEATPFMLVHTAVAVWMSRWTGGRDVAVGTGTAGRDRPELDRLVGMFVGTVTLRVDVDPGASFSELLASSRAAVLDAHTHAAVPFDQVVEALGYSPFQVMLAFDDVGTPDVVLPAVTVGVQEMNSPTARFDVELSVGQSADGTLIGRLIYDSSRFEHDTVTAAVADLHDVVTALASAPHSPVGELAVGDRPVAVEPSGPAVTLPDLLVASGLRMAEPGGEALDAVQAATPLAWRLIDRGLGPEDRVAVVLPRSLDSVRAVVAVTLAGSAFVAVDPAQPESRIRALLRGSQVRAAIAPPGTALPEGVERIDPTTEDSGRGPVTAADRVRPLVPDHAAYLVHTSGSTGIPKAVVVTHRGLGPLAGDLRTRMSLDGSARVLHCASPTFDASMLEYLMAAAGGGTLVVAPADVYGGDELLDLVREERITHWFSTPAIPAQLDPSGLDTLRVLAVGGEAWSAETATRWAPGRTMLNVYGPTETTVLATAGSPLRPGEPLTLGDGLDGVTALVLGPRLAPAPVGSIGELYLMGPGLARGYLDDPARTAGRFVASPFGAGRMYRTGDLVRRVLRGERVQLVFAGRADEQVKVRGFRIEPGEVDATLAVHPGVAAAVTVMHGDGLASYVHGPGPLVAAELRAFLAARLPRHLVPATVTVLESLPLTRTGKIDRTALPEPEIVSAATGFRSAAEELVASIVSEVLSLPSVGATDDFFALGGNSLSATRLAARLGAAAGRRVAVREVFDHPTVAALAVALADPAAARRLPLLPAGGNEPAPLAAAQQRLWLVNRIDVADGVPGDLIAFAVDLDGSTGPDVLAAAASDVLDRHAVLRTIHPDGADGPRQHVRNTVALDLTPRPEPADLDAHLADFASTGFDLTVEPPLRTRLYRRGPGHTLAVVLHHIAVDGLSLAPLGRDLAVALAARLEGHAPAWPPLAVSYRDYTLWQREVLGDPADPQSLAGRQLAYWSRVLADASPVLTLPADRPGADSPGAAGRITFTVHAELHSAIDKLAREHDATPFMVMHAALALMLAGVAATEDVIVGTPVSGRVDELLDDVVGMFVGTTALRLPVRPRATFAQLLDAARHVDLDALAHADVPFDLVVDALGRSASTHHPVFQVMFSYEGFAALPSEIPGISGVRELGTGTARLDLDVTVRETRSQTGAPTGLDGVLTYDAGRYDHETVDEWASMLVRVLDAVTADPTVQIGRIDLLGPDAAAGTGVEWVTGPPSIVRVAEQVRLRPDSVALTHDDAVLTYRQLWSRSGALAEMLAGRGIGTEDLVAVALPRSVDLVVAIVAVARTGAAYLPLDVSHPPTRLAALIADARPALVLECAEVAVETDVCRLRVDTPEFGERLRVGGSYDRTTHPDAIGYVIHTSGSTGAPKGVAVPNSALASLFTATDSMGFGAGDVWPLVHSPAFDVSVWEMWGALTTGGRLVVVDHYTVRDPQALTALVDREGVTVLNLTPTAFYQLASVDARLPSLRLLNFAGEAFDPERARAWFTSHPHVVATNLYGITETTVHATRGPAAAAGVGTALPGLDIAVLDSSLRTAPTGTTGELHVSGPQLARGYSGRPGLTATRFVAAPGGKRRYRSGDLGRRDRSGVLHHHGRADQQIELRGHRVEPGEVEAALLRCPGVTQAAVVLRGDRLVGYLVGGEPACALSTLRSALPDHMVPSALVPLEALPRTVNGKLDRAALPDPAPHHGHGTAPHSALEELVAEVFRELVGGAVFAASDDFFAVGGNSLLATRLAGRLAAIADVDVTVRDVFEAPTVAALAAVLGARSGRERLRRPLDVAPEGAATPLAPAQQRLWFLSRLDPDATGYILPFTAVLDGELDVAALGAAIADVQRRHRTLRTVHPDIETQVVLSPHASGVDPVDVQSSDIDTVVRDFVSVPFDLTTDLPLRVRLFRTAPRRHVLAVVIHHIAADGWSLDVLLRDLASAYTARLSGDEPRWTPLPVHYTDYARHQQFTADDVLEDWLAELADLPAEVTLPGDRPRPTRPSGHGATHRLTLDPPLSEGITRLARDGRATVFMVLHTALAVLLTRHGAGRDIAIGTAVAGRDDPRLDDLVGMFAGTLVLRTPVDADSAFTDLLSEVRRRDVAAFTRPDAPFETLVERLAPPRRSGRHPLFQVALSLRGPAAETVRLPGLEVQVLPLESEYSNFDLQLTVTERGADIEVEFAYATDLYDAETVAAFADRFDRILRSAVADPSVRVGDMELATDGRVSGPVPAPARSLWSLLAAGAGRGGDGVAVSGDEDVTYAELLTTAETLAACLIARGVRPGDAVACAIPRSHLSVVAVWAMVRAGAAPMFVDPEQPGARVESMLAGTVVGITTSAYAATLPASVAWIDVSRPGNEPACPACPSAADPAPDEAAYFVFTSGTTGNPKAVAVTHRGVSALVDDLSERFGTVPGDRMLHVASPTFDAAMLEILVAGTTGATLVVAPLDTFGGAPLGELIAERGVTHACLTPSALASLPARDLPSLRVLMLGGESVPPDLVDRWGSGRRLYNGYGPAEGTVFVTCSPALTPGDVPVIGTPVRGVTAEILDERLHPVPVGVAGELYVSGDRVAGGYRRDSARTASRFVAAGAGRRRYRTGDVVRVRRDGALEYLGRTDAQVKLRGVRIEPGEVDTALRALPAVRRAATVARRGALVSYVEPAETSAVDPDRVRERLREVLPTHLVPVAVVVVDTMPLTAHGKLDPGRLPDPPGADWTAPVSATEELVASTFADVLGTTSQAGRFDDFFAVGGNSLLVTELIGRLREATGLAVPLRLVFEHPTVEALAAAVDAGTFERVAGPAAVHPRPDRIPLSRAQHRLWVSGSLDPSAYRLQVEVTFTGPVDEGALDAAVTDVIERHEILRSSVEVDEHGPHLVVHDRAAVDVRASETTPLRHGRVLTVDHTAADGASLAPLLRDLATAYTARSVGSEPHWAALPLQYADYALWERDRDIDHGEQERVERSLDELDPVALPTEDTGVEPGTRTVNFEIPAETRARIAQLGRAHGATEFMVVHAALSVLLSRLGAGTDVTIAAVVSTRRWAVLADVVGPFLQTLPLRAHVSPDLSFGRVLDHVRDVDVAAFDNATAPLDPLAVGAVPQVALAIQDFAPGPVRIGDVEVEAREIVPDSAPKFDLHIALTPTPDGYTGALVYDASRFGAATVRRLADRFVAVVRAVVSAPQAEVGDIAVDTAAPALVGSRPGAPATLPELLRTAAAAHPDREALREGDRTLTYRELDTRTDALAEELRTSGAAPGVVIPIDLPRGLDHVCMLWAVTKTGAAFTSARDAAREVPEHVAYIVATSGSTGTPKLVAVTHRGLGPLAAEGAVRYRVGPGDRVLHGYDPAFDAALLEILLAHTTGATLVVAPAAVYAGEELQALLQRERVTHYLSTPAVLGTLDPATLPDLRVVASGGETLPAALAARWTARGRRMLDAYGPTEATIVATLTDVDGRGGIGRPIPGTGAEVLDSRLSPVPVDAVGELYLSGTSLAAGYLGEPGMTAARFVAAAGGGRRYRTGDLVHRRTDDTLAYRGRTDRQVKVRGVRVEPGEIEAALLRDPAVRAAVAMLSRDALVAFVAADALDPVAARAGLADVVPPHRMPTRVRVVPQLPTTRNGKVDTAALRALDAAALRASDIAVPSVADRPVTSAERRVLAVAESVIGILPHPDSSFYAAGGDSLSAVTVAARLAGEFGVAVPARSILRAPTLAALAVELTSGAPAPSIPLRRFEDELPVPLAPAQERLWVLARGGTDDGAYAVPVALHLTGDLDTQALAAAVADVVDRHEVLRTAYPNGRATPVDPPHLVQLPSSDPGAVVADLLAGRFDLTIEPPLRIRLIAVGDHEWVLAGALHHSAFDGASLDPLLGDLRAAYTARSAGTTPRWQPLPVRYRDFAHWQHALLGDPTDAGSLAARQLDHWADVLAGLPESPLPLPADRIRPNRPSGRGGAVTAHLDATLHRRAMEFAQKHDVSLFMVLHAALAVMLARRSGRADVAVGTVVSGRDDPRLRMLVGMFVGTLTLRTRIDAAEPFAGLLRRVRTVDLDAIAHADVPFDRVVERLAPVRGGHHPLFQILLAHRLVDAGGERLPSFPGLTVREYDAGEPAAQFDLAFDVAERGDIGGVDVRVVYAADLFDRDTGAAMLAEYIAVLVDAVEHPDREVGDLAVVAPAPVATPAVAARTLPRILADTVRAHPGAIAIRSGTLAWTYAGLDARASALAGELYARGVGRGDVVAIALPRGPHWPLAVWAITRIGAAWMSIDPAHPPSRIASMLQDADVHVGLAEPGVEFEAPGVEWLDATADREAREIPLTDADLDDVAYLVHTSGSTGIPKAVAVPHRGLTALVDIQRRVLGHGPGRRILAVSAYTFDAAVFDLLAAHAHGATMVIAPPDVYAGRPLQDMIVDEGITHLGVTPTVLGTLDPDALPMPVTVVSAGELLPAPLATRWHRHRLFNGYGPSESTVAVSMGGPNPTGTRPVVGAPVAGTTGHVLDGRLHPVPVGVIGELYVTGAGLARGYHQQSGLTATRFVADPYGAHGGRLYRTGDLARITQSGELDVVGRMDNQIQLRGIRVEPSEVDAVLVGHHGVDAAVTVAVTGPAGDRTLVSYAGGTAGVAELRALAAARLPRGVRPTAIAVLPTLPLLPSGKVDRSALPAPVFGRHEDEYVAPRGSTAETIAAIIAGHLAVDAVSADLNYFDLGGTSLGALDVVADLRTEFGNDLPLEWLMTSPTLQAFADRVDGRSDDGGVGGHDGDPLGTLVPLGGRPDAAPLFCVHPISGMSWCYAGLATHLPDAAVHGVQATALQPLPGTLTGFARRYVERLRSVQPEGPYRLLGWSVGGVVAHEMAVQLQEAGHEVSVLILLDSYSADMLPERAPHTAVPYVELDVPGLTDSVVDDIRSRAMAAGEAIESAAVAHRPRRFSGDALVIRAGVDDHGTRPDWDRYIDGAVAEHSVPHAHADLTTPAALTAVGPIVAEYLAARGCSTPGRAPNSVTATRETA</sequence>
<dbReference type="Gene3D" id="3.40.50.980">
    <property type="match status" value="4"/>
</dbReference>
<dbReference type="PANTHER" id="PTHR45527:SF1">
    <property type="entry name" value="FATTY ACID SYNTHASE"/>
    <property type="match status" value="1"/>
</dbReference>
<dbReference type="Gene3D" id="3.30.559.10">
    <property type="entry name" value="Chloramphenicol acetyltransferase-like domain"/>
    <property type="match status" value="7"/>
</dbReference>
<evidence type="ECO:0000256" key="4">
    <source>
        <dbReference type="SAM" id="MobiDB-lite"/>
    </source>
</evidence>
<evidence type="ECO:0000256" key="2">
    <source>
        <dbReference type="ARBA" id="ARBA00022450"/>
    </source>
</evidence>
<dbReference type="NCBIfam" id="NF003417">
    <property type="entry name" value="PRK04813.1"/>
    <property type="match status" value="7"/>
</dbReference>
<feature type="compositionally biased region" description="Basic and acidic residues" evidence="4">
    <location>
        <begin position="2852"/>
        <end position="2863"/>
    </location>
</feature>
<evidence type="ECO:0000256" key="1">
    <source>
        <dbReference type="ARBA" id="ARBA00001957"/>
    </source>
</evidence>
<dbReference type="Pfam" id="PF13193">
    <property type="entry name" value="AMP-binding_C"/>
    <property type="match status" value="5"/>
</dbReference>
<evidence type="ECO:0000259" key="5">
    <source>
        <dbReference type="PROSITE" id="PS50075"/>
    </source>
</evidence>
<dbReference type="NCBIfam" id="TIGR01733">
    <property type="entry name" value="AA-adenyl-dom"/>
    <property type="match status" value="5"/>
</dbReference>
<dbReference type="InterPro" id="IPR023213">
    <property type="entry name" value="CAT-like_dom_sf"/>
</dbReference>
<dbReference type="InterPro" id="IPR025110">
    <property type="entry name" value="AMP-bd_C"/>
</dbReference>
<evidence type="ECO:0000313" key="6">
    <source>
        <dbReference type="EMBL" id="MFD1810849.1"/>
    </source>
</evidence>
<dbReference type="EMBL" id="JBHUFB010000002">
    <property type="protein sequence ID" value="MFD1810849.1"/>
    <property type="molecule type" value="Genomic_DNA"/>
</dbReference>
<dbReference type="InterPro" id="IPR029058">
    <property type="entry name" value="AB_hydrolase_fold"/>
</dbReference>
<dbReference type="InterPro" id="IPR036736">
    <property type="entry name" value="ACP-like_sf"/>
</dbReference>
<dbReference type="PROSITE" id="PS00455">
    <property type="entry name" value="AMP_BINDING"/>
    <property type="match status" value="6"/>
</dbReference>
<feature type="region of interest" description="Disordered" evidence="4">
    <location>
        <begin position="3251"/>
        <end position="3273"/>
    </location>
</feature>
<dbReference type="InterPro" id="IPR010071">
    <property type="entry name" value="AA_adenyl_dom"/>
</dbReference>
<dbReference type="Gene3D" id="3.30.559.30">
    <property type="entry name" value="Nonribosomal peptide synthetase, condensation domain"/>
    <property type="match status" value="6"/>
</dbReference>
<accession>A0ABW4NXQ9</accession>
<dbReference type="Gene3D" id="3.40.50.1820">
    <property type="entry name" value="alpha/beta hydrolase"/>
    <property type="match status" value="1"/>
</dbReference>
<dbReference type="Pfam" id="PF00975">
    <property type="entry name" value="Thioesterase"/>
    <property type="match status" value="1"/>
</dbReference>
<feature type="domain" description="Carrier" evidence="5">
    <location>
        <begin position="1945"/>
        <end position="2020"/>
    </location>
</feature>
<feature type="domain" description="Carrier" evidence="5">
    <location>
        <begin position="3977"/>
        <end position="4053"/>
    </location>
</feature>
<feature type="domain" description="Carrier" evidence="5">
    <location>
        <begin position="4901"/>
        <end position="4975"/>
    </location>
</feature>
<dbReference type="InterPro" id="IPR000873">
    <property type="entry name" value="AMP-dep_synth/lig_dom"/>
</dbReference>
<protein>
    <submittedName>
        <fullName evidence="6">Amino acid adenylation domain-containing protein</fullName>
    </submittedName>
</protein>
<dbReference type="Proteomes" id="UP001597286">
    <property type="component" value="Unassembled WGS sequence"/>
</dbReference>
<organism evidence="6 7">
    <name type="scientific">Rhodococcus gannanensis</name>
    <dbReference type="NCBI Taxonomy" id="1960308"/>
    <lineage>
        <taxon>Bacteria</taxon>
        <taxon>Bacillati</taxon>
        <taxon>Actinomycetota</taxon>
        <taxon>Actinomycetes</taxon>
        <taxon>Mycobacteriales</taxon>
        <taxon>Nocardiaceae</taxon>
        <taxon>Rhodococcus</taxon>
    </lineage>
</organism>
<dbReference type="InterPro" id="IPR001242">
    <property type="entry name" value="Condensation_dom"/>
</dbReference>
<dbReference type="Pfam" id="PF00501">
    <property type="entry name" value="AMP-binding"/>
    <property type="match status" value="7"/>
</dbReference>
<dbReference type="InterPro" id="IPR006162">
    <property type="entry name" value="Ppantetheine_attach_site"/>
</dbReference>
<reference evidence="7" key="1">
    <citation type="journal article" date="2019" name="Int. J. Syst. Evol. Microbiol.">
        <title>The Global Catalogue of Microorganisms (GCM) 10K type strain sequencing project: providing services to taxonomists for standard genome sequencing and annotation.</title>
        <authorList>
            <consortium name="The Broad Institute Genomics Platform"/>
            <consortium name="The Broad Institute Genome Sequencing Center for Infectious Disease"/>
            <person name="Wu L."/>
            <person name="Ma J."/>
        </authorList>
    </citation>
    <scope>NUCLEOTIDE SEQUENCE [LARGE SCALE GENOMIC DNA]</scope>
    <source>
        <strain evidence="7">DT72</strain>
    </source>
</reference>
<dbReference type="SMART" id="SM00824">
    <property type="entry name" value="PKS_TE"/>
    <property type="match status" value="1"/>
</dbReference>
<dbReference type="Gene3D" id="2.30.38.10">
    <property type="entry name" value="Luciferase, Domain 3"/>
    <property type="match status" value="2"/>
</dbReference>
<dbReference type="SMART" id="SM00823">
    <property type="entry name" value="PKS_PP"/>
    <property type="match status" value="6"/>
</dbReference>
<dbReference type="PROSITE" id="PS00012">
    <property type="entry name" value="PHOSPHOPANTETHEINE"/>
    <property type="match status" value="5"/>
</dbReference>
<dbReference type="PROSITE" id="PS50075">
    <property type="entry name" value="CARRIER"/>
    <property type="match status" value="6"/>
</dbReference>
<dbReference type="CDD" id="cd05930">
    <property type="entry name" value="A_NRPS"/>
    <property type="match status" value="4"/>
</dbReference>
<dbReference type="InterPro" id="IPR001031">
    <property type="entry name" value="Thioesterase"/>
</dbReference>
<dbReference type="SUPFAM" id="SSF56801">
    <property type="entry name" value="Acetyl-CoA synthetase-like"/>
    <property type="match status" value="6"/>
</dbReference>
<comment type="caution">
    <text evidence="6">The sequence shown here is derived from an EMBL/GenBank/DDBJ whole genome shotgun (WGS) entry which is preliminary data.</text>
</comment>
<feature type="domain" description="Carrier" evidence="5">
    <location>
        <begin position="932"/>
        <end position="1013"/>
    </location>
</feature>
<keyword evidence="2" id="KW-0596">Phosphopantetheine</keyword>
<dbReference type="Gene3D" id="3.30.300.30">
    <property type="match status" value="6"/>
</dbReference>